<dbReference type="GO" id="GO:0019843">
    <property type="term" value="F:rRNA binding"/>
    <property type="evidence" value="ECO:0007669"/>
    <property type="project" value="UniProtKB-UniRule"/>
</dbReference>
<evidence type="ECO:0000256" key="6">
    <source>
        <dbReference type="ARBA" id="ARBA00035243"/>
    </source>
</evidence>
<keyword evidence="4 7" id="KW-0689">Ribosomal protein</keyword>
<dbReference type="GO" id="GO:0003735">
    <property type="term" value="F:structural constituent of ribosome"/>
    <property type="evidence" value="ECO:0007669"/>
    <property type="project" value="UniProtKB-UniRule"/>
</dbReference>
<evidence type="ECO:0000313" key="11">
    <source>
        <dbReference type="EMBL" id="AKQ00722.1"/>
    </source>
</evidence>
<evidence type="ECO:0000256" key="7">
    <source>
        <dbReference type="HAMAP-Rule" id="MF_01325"/>
    </source>
</evidence>
<dbReference type="EMBL" id="KT006934">
    <property type="protein sequence ID" value="AKQ00722.1"/>
    <property type="molecule type" value="Genomic_DNA"/>
</dbReference>
<dbReference type="PANTHER" id="PTHR11229">
    <property type="entry name" value="50S RIBOSOMAL PROTEIN L3"/>
    <property type="match status" value="1"/>
</dbReference>
<protein>
    <recommendedName>
        <fullName evidence="6 7">Large ribosomal subunit protein uL3</fullName>
    </recommendedName>
</protein>
<dbReference type="PANTHER" id="PTHR11229:SF16">
    <property type="entry name" value="LARGE RIBOSOMAL SUBUNIT PROTEIN UL3C"/>
    <property type="match status" value="1"/>
</dbReference>
<proteinExistence type="inferred from homology"/>
<evidence type="ECO:0000256" key="10">
    <source>
        <dbReference type="SAM" id="MobiDB-lite"/>
    </source>
</evidence>
<dbReference type="AlphaFoldDB" id="A0A0H4T2V2"/>
<dbReference type="InterPro" id="IPR009000">
    <property type="entry name" value="Transl_B-barrel_sf"/>
</dbReference>
<keyword evidence="2 7" id="KW-0699">rRNA-binding</keyword>
<dbReference type="FunFam" id="3.30.160.810:FF:000001">
    <property type="entry name" value="50S ribosomal protein L3"/>
    <property type="match status" value="1"/>
</dbReference>
<evidence type="ECO:0000256" key="3">
    <source>
        <dbReference type="ARBA" id="ARBA00022884"/>
    </source>
</evidence>
<gene>
    <name evidence="7 11" type="primary">rplC</name>
</gene>
<evidence type="ECO:0000256" key="2">
    <source>
        <dbReference type="ARBA" id="ARBA00022730"/>
    </source>
</evidence>
<dbReference type="SUPFAM" id="SSF50447">
    <property type="entry name" value="Translation proteins"/>
    <property type="match status" value="1"/>
</dbReference>
<comment type="function">
    <text evidence="7 9">One of the primary rRNA binding proteins, it binds directly near the 3'-end of the 23S rRNA, where it nucleates assembly of the 50S subunit.</text>
</comment>
<organism evidence="11">
    <name type="scientific">uncultured delta proteobacterium Rifle_16ft_4_minimus_10129</name>
    <dbReference type="NCBI Taxonomy" id="1665172"/>
    <lineage>
        <taxon>Bacteria</taxon>
        <taxon>Deltaproteobacteria</taxon>
        <taxon>environmental samples</taxon>
    </lineage>
</organism>
<dbReference type="GO" id="GO:0022625">
    <property type="term" value="C:cytosolic large ribosomal subunit"/>
    <property type="evidence" value="ECO:0007669"/>
    <property type="project" value="TreeGrafter"/>
</dbReference>
<dbReference type="InterPro" id="IPR000597">
    <property type="entry name" value="Ribosomal_uL3"/>
</dbReference>
<name>A0A0H4T2V2_9DELT</name>
<dbReference type="InterPro" id="IPR019926">
    <property type="entry name" value="Ribosomal_uL3_CS"/>
</dbReference>
<feature type="region of interest" description="Disordered" evidence="10">
    <location>
        <begin position="137"/>
        <end position="156"/>
    </location>
</feature>
<dbReference type="PROSITE" id="PS00474">
    <property type="entry name" value="RIBOSOMAL_L3"/>
    <property type="match status" value="1"/>
</dbReference>
<reference evidence="11" key="1">
    <citation type="journal article" date="2015" name="ISME J.">
        <title>Aquifer environment selects for microbial species cohorts in sediment and groundwater.</title>
        <authorList>
            <person name="Hug L.A."/>
            <person name="Thomas B.C."/>
            <person name="Brown C.T."/>
            <person name="Frischkorn K.R."/>
            <person name="Williams K.H."/>
            <person name="Tringe S.G."/>
            <person name="Banfield J.F."/>
        </authorList>
    </citation>
    <scope>NUCLEOTIDE SEQUENCE</scope>
</reference>
<keyword evidence="5 7" id="KW-0687">Ribonucleoprotein</keyword>
<keyword evidence="3 7" id="KW-0694">RNA-binding</keyword>
<sequence length="217" mass="23374">MAEKAEKMVAGLLGKKIGMTRIFLDGIDTPVTVIKAGECYVTQKKVREKDGYDSLQLGFAEKRKDRTTKPLLGHFEKAATACFYKTKEFRGEGLDGYRQGQKITVSEVFKVGDIVDVSGVSKGKGFAGVMKRWHFSGGPKSHGASPTRAPGSIGSSSYPSRVFKGMRMGGHMGARNTTVENLRVVGIKETENILMVKGAVPGAVNGFIVIKKAAKKG</sequence>
<dbReference type="Gene3D" id="2.40.30.10">
    <property type="entry name" value="Translation factors"/>
    <property type="match status" value="1"/>
</dbReference>
<dbReference type="Gene3D" id="3.30.160.810">
    <property type="match status" value="1"/>
</dbReference>
<dbReference type="GO" id="GO:0006412">
    <property type="term" value="P:translation"/>
    <property type="evidence" value="ECO:0007669"/>
    <property type="project" value="UniProtKB-UniRule"/>
</dbReference>
<comment type="subunit">
    <text evidence="7 9">Part of the 50S ribosomal subunit. Forms a cluster with proteins L14 and L19.</text>
</comment>
<evidence type="ECO:0000256" key="1">
    <source>
        <dbReference type="ARBA" id="ARBA00006540"/>
    </source>
</evidence>
<dbReference type="HAMAP" id="MF_01325_B">
    <property type="entry name" value="Ribosomal_uL3_B"/>
    <property type="match status" value="1"/>
</dbReference>
<evidence type="ECO:0000256" key="8">
    <source>
        <dbReference type="RuleBase" id="RU003905"/>
    </source>
</evidence>
<accession>A0A0H4T2V2</accession>
<dbReference type="FunFam" id="2.40.30.10:FF:000004">
    <property type="entry name" value="50S ribosomal protein L3"/>
    <property type="match status" value="1"/>
</dbReference>
<comment type="similarity">
    <text evidence="1 7 8">Belongs to the universal ribosomal protein uL3 family.</text>
</comment>
<dbReference type="InterPro" id="IPR019927">
    <property type="entry name" value="Ribosomal_uL3_bac/org-type"/>
</dbReference>
<dbReference type="NCBIfam" id="TIGR03625">
    <property type="entry name" value="L3_bact"/>
    <property type="match status" value="1"/>
</dbReference>
<evidence type="ECO:0000256" key="5">
    <source>
        <dbReference type="ARBA" id="ARBA00023274"/>
    </source>
</evidence>
<evidence type="ECO:0000256" key="4">
    <source>
        <dbReference type="ARBA" id="ARBA00022980"/>
    </source>
</evidence>
<dbReference type="Pfam" id="PF00297">
    <property type="entry name" value="Ribosomal_L3"/>
    <property type="match status" value="1"/>
</dbReference>
<evidence type="ECO:0000256" key="9">
    <source>
        <dbReference type="RuleBase" id="RU003906"/>
    </source>
</evidence>